<dbReference type="Pfam" id="PF02423">
    <property type="entry name" value="OCD_Mu_crystall"/>
    <property type="match status" value="1"/>
</dbReference>
<sequence length="348" mass="37134">MNHSTPSSHLIPVTDSIASTGLGKEKGVIVVSEAVCQQIMGRADAFVAVQNVFSAMARHTAYNFPVIREAIGHADALYGFKSGFDRDGMVLGLKSGGYWPGNSEKQLTNHQSTIILFDPDTGKLASLIGGNYLTAIRTAASSAVSINHLARKASKTLGIIGAGHQSGYQLQAALDQRSFEKVVAWNNDASKLTKLAKICEERSLPFESVNRETLCAQSDVIITITSAFEALIKQEWIKPGTHIACMGTDTKGKQEVDARLFSNATVFTDELAQSITIGEAQHAVSAELIQSNDIIPIGDVINSTHPGRTSDKEITLFDGTGVGLQDLAVASAAVELAEVQGQANYFNL</sequence>
<dbReference type="EMBL" id="VKGK01000049">
    <property type="protein sequence ID" value="TRY11295.1"/>
    <property type="molecule type" value="Genomic_DNA"/>
</dbReference>
<accession>A0A553JFQ5</accession>
<name>A0A553JFQ5_SHEHA</name>
<reference evidence="2" key="1">
    <citation type="submission" date="2019-07" db="EMBL/GenBank/DDBJ databases">
        <title>Shewanella sp. YLB-08 draft genomic sequence.</title>
        <authorList>
            <person name="Yu L."/>
        </authorList>
    </citation>
    <scope>NUCLEOTIDE SEQUENCE [LARGE SCALE GENOMIC DNA]</scope>
    <source>
        <strain evidence="2">JCM 20706</strain>
    </source>
</reference>
<dbReference type="PANTHER" id="PTHR13812:SF19">
    <property type="entry name" value="KETIMINE REDUCTASE MU-CRYSTALLIN"/>
    <property type="match status" value="1"/>
</dbReference>
<dbReference type="Gene3D" id="3.30.1780.10">
    <property type="entry name" value="ornithine cyclodeaminase, domain 1"/>
    <property type="match status" value="1"/>
</dbReference>
<dbReference type="PANTHER" id="PTHR13812">
    <property type="entry name" value="KETIMINE REDUCTASE MU-CRYSTALLIN"/>
    <property type="match status" value="1"/>
</dbReference>
<dbReference type="AlphaFoldDB" id="A0A553JFQ5"/>
<dbReference type="Gene3D" id="3.40.50.720">
    <property type="entry name" value="NAD(P)-binding Rossmann-like Domain"/>
    <property type="match status" value="1"/>
</dbReference>
<dbReference type="OrthoDB" id="9809203at2"/>
<dbReference type="InterPro" id="IPR003462">
    <property type="entry name" value="ODC_Mu_crystall"/>
</dbReference>
<dbReference type="GO" id="GO:0005737">
    <property type="term" value="C:cytoplasm"/>
    <property type="evidence" value="ECO:0007669"/>
    <property type="project" value="TreeGrafter"/>
</dbReference>
<comment type="caution">
    <text evidence="1">The sequence shown here is derived from an EMBL/GenBank/DDBJ whole genome shotgun (WGS) entry which is preliminary data.</text>
</comment>
<evidence type="ECO:0000313" key="1">
    <source>
        <dbReference type="EMBL" id="TRY11295.1"/>
    </source>
</evidence>
<dbReference type="RefSeq" id="WP_144042695.1">
    <property type="nucleotide sequence ID" value="NZ_BMPL01000057.1"/>
</dbReference>
<keyword evidence="2" id="KW-1185">Reference proteome</keyword>
<organism evidence="1 2">
    <name type="scientific">Shewanella hanedai</name>
    <name type="common">Alteromonas hanedai</name>
    <dbReference type="NCBI Taxonomy" id="25"/>
    <lineage>
        <taxon>Bacteria</taxon>
        <taxon>Pseudomonadati</taxon>
        <taxon>Pseudomonadota</taxon>
        <taxon>Gammaproteobacteria</taxon>
        <taxon>Alteromonadales</taxon>
        <taxon>Shewanellaceae</taxon>
        <taxon>Shewanella</taxon>
    </lineage>
</organism>
<gene>
    <name evidence="1" type="ORF">FN961_24100</name>
</gene>
<dbReference type="Proteomes" id="UP000318126">
    <property type="component" value="Unassembled WGS sequence"/>
</dbReference>
<dbReference type="InterPro" id="IPR036291">
    <property type="entry name" value="NAD(P)-bd_dom_sf"/>
</dbReference>
<evidence type="ECO:0000313" key="2">
    <source>
        <dbReference type="Proteomes" id="UP000318126"/>
    </source>
</evidence>
<dbReference type="InterPro" id="IPR054860">
    <property type="entry name" value="BhcD-like"/>
</dbReference>
<dbReference type="PIRSF" id="PIRSF001439">
    <property type="entry name" value="CryM"/>
    <property type="match status" value="1"/>
</dbReference>
<proteinExistence type="predicted"/>
<dbReference type="InterPro" id="IPR023401">
    <property type="entry name" value="ODC_N"/>
</dbReference>
<protein>
    <submittedName>
        <fullName evidence="1">Ornithine cyclodeaminase family protein</fullName>
    </submittedName>
</protein>
<dbReference type="SUPFAM" id="SSF51735">
    <property type="entry name" value="NAD(P)-binding Rossmann-fold domains"/>
    <property type="match status" value="1"/>
</dbReference>
<dbReference type="NCBIfam" id="NF045643">
    <property type="entry name" value="ImmsucRedBhcD"/>
    <property type="match status" value="1"/>
</dbReference>